<dbReference type="GO" id="GO:0016787">
    <property type="term" value="F:hydrolase activity"/>
    <property type="evidence" value="ECO:0007669"/>
    <property type="project" value="UniProtKB-KW"/>
</dbReference>
<dbReference type="Pfam" id="PF00561">
    <property type="entry name" value="Abhydrolase_1"/>
    <property type="match status" value="1"/>
</dbReference>
<feature type="domain" description="AB hydrolase-1" evidence="1">
    <location>
        <begin position="53"/>
        <end position="129"/>
    </location>
</feature>
<comment type="caution">
    <text evidence="2">The sequence shown here is derived from an EMBL/GenBank/DDBJ whole genome shotgun (WGS) entry which is preliminary data.</text>
</comment>
<dbReference type="EMBL" id="JBHTAC010000030">
    <property type="protein sequence ID" value="MFC7245758.1"/>
    <property type="molecule type" value="Genomic_DNA"/>
</dbReference>
<name>A0ABW2H607_9ACTN</name>
<keyword evidence="2" id="KW-0378">Hydrolase</keyword>
<dbReference type="InterPro" id="IPR000073">
    <property type="entry name" value="AB_hydrolase_1"/>
</dbReference>
<dbReference type="Proteomes" id="UP001596392">
    <property type="component" value="Unassembled WGS sequence"/>
</dbReference>
<keyword evidence="3" id="KW-1185">Reference proteome</keyword>
<proteinExistence type="predicted"/>
<reference evidence="3" key="1">
    <citation type="journal article" date="2019" name="Int. J. Syst. Evol. Microbiol.">
        <title>The Global Catalogue of Microorganisms (GCM) 10K type strain sequencing project: providing services to taxonomists for standard genome sequencing and annotation.</title>
        <authorList>
            <consortium name="The Broad Institute Genomics Platform"/>
            <consortium name="The Broad Institute Genome Sequencing Center for Infectious Disease"/>
            <person name="Wu L."/>
            <person name="Ma J."/>
        </authorList>
    </citation>
    <scope>NUCLEOTIDE SEQUENCE [LARGE SCALE GENOMIC DNA]</scope>
    <source>
        <strain evidence="3">CGMCC 1.9106</strain>
    </source>
</reference>
<dbReference type="SUPFAM" id="SSF53474">
    <property type="entry name" value="alpha/beta-Hydrolases"/>
    <property type="match status" value="1"/>
</dbReference>
<accession>A0ABW2H607</accession>
<evidence type="ECO:0000313" key="2">
    <source>
        <dbReference type="EMBL" id="MFC7245758.1"/>
    </source>
</evidence>
<organism evidence="2 3">
    <name type="scientific">Catellatospora aurea</name>
    <dbReference type="NCBI Taxonomy" id="1337874"/>
    <lineage>
        <taxon>Bacteria</taxon>
        <taxon>Bacillati</taxon>
        <taxon>Actinomycetota</taxon>
        <taxon>Actinomycetes</taxon>
        <taxon>Micromonosporales</taxon>
        <taxon>Micromonosporaceae</taxon>
        <taxon>Catellatospora</taxon>
    </lineage>
</organism>
<gene>
    <name evidence="2" type="ORF">ACFQO7_25060</name>
</gene>
<dbReference type="InterPro" id="IPR029058">
    <property type="entry name" value="AB_hydrolase_fold"/>
</dbReference>
<evidence type="ECO:0000313" key="3">
    <source>
        <dbReference type="Proteomes" id="UP001596392"/>
    </source>
</evidence>
<protein>
    <submittedName>
        <fullName evidence="2">Alpha/beta fold hydrolase</fullName>
    </submittedName>
</protein>
<evidence type="ECO:0000259" key="1">
    <source>
        <dbReference type="Pfam" id="PF00561"/>
    </source>
</evidence>
<dbReference type="RefSeq" id="WP_376808658.1">
    <property type="nucleotide sequence ID" value="NZ_JBHTAC010000030.1"/>
</dbReference>
<sequence length="279" mass="29812">MASVRLHDGSMIGFEAHGDGPVLLLPVDPVPLKGPKAEAMRAWGADPALGQSLINGLRDRFRVVAFDYEGHVMAHPKPETLTPANAARDLLAVADAAGADRFAFYGYSWLGLLGQQLALHTDRLSALVMGGYPPVGGPYAAMLAVTTAAHAASLAAVQHPPTPTETVPGDWSTVSVVTTVDQTRQFVTLYESLRDFDDRAAQPLLTCPRLCVVGSADTMEYGEQWGGVTVDIAGPVRRERAALEALGWDVAVLDGLDHMQAMQAAAVLPVLRPWLESRR</sequence>
<dbReference type="Gene3D" id="3.40.50.1820">
    <property type="entry name" value="alpha/beta hydrolase"/>
    <property type="match status" value="1"/>
</dbReference>